<reference evidence="3" key="1">
    <citation type="submission" date="2016-10" db="EMBL/GenBank/DDBJ databases">
        <authorList>
            <person name="Varghese N."/>
            <person name="Submissions S."/>
        </authorList>
    </citation>
    <scope>NUCLEOTIDE SEQUENCE [LARGE SCALE GENOMIC DNA]</scope>
    <source>
        <strain evidence="3">DSM 45237</strain>
    </source>
</reference>
<feature type="region of interest" description="Disordered" evidence="1">
    <location>
        <begin position="63"/>
        <end position="84"/>
    </location>
</feature>
<dbReference type="AlphaFoldDB" id="A0A1H5D7I9"/>
<proteinExistence type="predicted"/>
<feature type="region of interest" description="Disordered" evidence="1">
    <location>
        <begin position="219"/>
        <end position="244"/>
    </location>
</feature>
<protein>
    <submittedName>
        <fullName evidence="2">Uncharacterized protein</fullName>
    </submittedName>
</protein>
<dbReference type="RefSeq" id="WP_141711770.1">
    <property type="nucleotide sequence ID" value="NZ_FNUC01000002.1"/>
</dbReference>
<keyword evidence="3" id="KW-1185">Reference proteome</keyword>
<dbReference type="Proteomes" id="UP000181980">
    <property type="component" value="Unassembled WGS sequence"/>
</dbReference>
<accession>A0A1H5D7I9</accession>
<dbReference type="EMBL" id="FNUC01000002">
    <property type="protein sequence ID" value="SED74728.1"/>
    <property type="molecule type" value="Genomic_DNA"/>
</dbReference>
<sequence>MSAAITAPAPARVRRGHASHANGDASTAEVGCDDARTEAERDGAQSRAGYDRVHVGRGGLDALAGSVRQDPSSGRAKGPARRSDDSLIGQLNAEWLRLCAAPASDSAVARWRLAGVRSLGDLEAAVRRDADGVLLPLLRLGQGGDQLALRSVFQLMLGKAVRIAATHAGRDSRANLEQAAVTALWTVIAGYPVERRPVKVAANIAMDTLRLTVNELAHQRHETPSSHENLHSAEGDPAPSDRARVGGPADLELLDLLAWAVGNGTVSREDATLLVDIYAPGPGQAGGSAAAGRHGISWAAARQRASRATRRIAEAVRADGT</sequence>
<name>A0A1H5D7I9_9ACTN</name>
<dbReference type="STRING" id="561176.SAMN04488561_0318"/>
<feature type="compositionally biased region" description="Basic and acidic residues" evidence="1">
    <location>
        <begin position="33"/>
        <end position="51"/>
    </location>
</feature>
<evidence type="ECO:0000313" key="2">
    <source>
        <dbReference type="EMBL" id="SED74728.1"/>
    </source>
</evidence>
<organism evidence="2 3">
    <name type="scientific">Jiangella alba</name>
    <dbReference type="NCBI Taxonomy" id="561176"/>
    <lineage>
        <taxon>Bacteria</taxon>
        <taxon>Bacillati</taxon>
        <taxon>Actinomycetota</taxon>
        <taxon>Actinomycetes</taxon>
        <taxon>Jiangellales</taxon>
        <taxon>Jiangellaceae</taxon>
        <taxon>Jiangella</taxon>
    </lineage>
</organism>
<dbReference type="OrthoDB" id="5143780at2"/>
<evidence type="ECO:0000313" key="3">
    <source>
        <dbReference type="Proteomes" id="UP000181980"/>
    </source>
</evidence>
<evidence type="ECO:0000256" key="1">
    <source>
        <dbReference type="SAM" id="MobiDB-lite"/>
    </source>
</evidence>
<feature type="region of interest" description="Disordered" evidence="1">
    <location>
        <begin position="1"/>
        <end position="51"/>
    </location>
</feature>
<gene>
    <name evidence="2" type="ORF">SAMN04488561_0318</name>
</gene>